<evidence type="ECO:0000259" key="13">
    <source>
        <dbReference type="Pfam" id="PF00593"/>
    </source>
</evidence>
<dbReference type="NCBIfam" id="TIGR04056">
    <property type="entry name" value="OMP_RagA_SusC"/>
    <property type="match status" value="1"/>
</dbReference>
<dbReference type="Pfam" id="PF13715">
    <property type="entry name" value="CarbopepD_reg_2"/>
    <property type="match status" value="1"/>
</dbReference>
<evidence type="ECO:0000256" key="8">
    <source>
        <dbReference type="ARBA" id="ARBA00023170"/>
    </source>
</evidence>
<dbReference type="Gene3D" id="2.170.130.10">
    <property type="entry name" value="TonB-dependent receptor, plug domain"/>
    <property type="match status" value="1"/>
</dbReference>
<feature type="chain" id="PRO_5007280390" evidence="12">
    <location>
        <begin position="27"/>
        <end position="1143"/>
    </location>
</feature>
<dbReference type="InterPro" id="IPR039426">
    <property type="entry name" value="TonB-dep_rcpt-like"/>
</dbReference>
<dbReference type="InterPro" id="IPR008969">
    <property type="entry name" value="CarboxyPept-like_regulatory"/>
</dbReference>
<evidence type="ECO:0000256" key="10">
    <source>
        <dbReference type="PROSITE-ProRule" id="PRU01360"/>
    </source>
</evidence>
<dbReference type="InterPro" id="IPR000531">
    <property type="entry name" value="Beta-barrel_TonB"/>
</dbReference>
<dbReference type="SUPFAM" id="SSF56935">
    <property type="entry name" value="Porins"/>
    <property type="match status" value="1"/>
</dbReference>
<gene>
    <name evidence="15" type="ORF">AY601_2066</name>
</gene>
<dbReference type="KEGG" id="pcm:AY601_2066"/>
<dbReference type="PANTHER" id="PTHR30069">
    <property type="entry name" value="TONB-DEPENDENT OUTER MEMBRANE RECEPTOR"/>
    <property type="match status" value="1"/>
</dbReference>
<dbReference type="PROSITE" id="PS52016">
    <property type="entry name" value="TONB_DEPENDENT_REC_3"/>
    <property type="match status" value="1"/>
</dbReference>
<evidence type="ECO:0000313" key="16">
    <source>
        <dbReference type="Proteomes" id="UP000071561"/>
    </source>
</evidence>
<evidence type="ECO:0000259" key="14">
    <source>
        <dbReference type="Pfam" id="PF07715"/>
    </source>
</evidence>
<proteinExistence type="inferred from homology"/>
<dbReference type="SUPFAM" id="SSF49464">
    <property type="entry name" value="Carboxypeptidase regulatory domain-like"/>
    <property type="match status" value="1"/>
</dbReference>
<keyword evidence="7 10" id="KW-0472">Membrane</keyword>
<evidence type="ECO:0000256" key="7">
    <source>
        <dbReference type="ARBA" id="ARBA00023136"/>
    </source>
</evidence>
<keyword evidence="9 10" id="KW-0998">Cell outer membrane</keyword>
<evidence type="ECO:0000256" key="4">
    <source>
        <dbReference type="ARBA" id="ARBA00022692"/>
    </source>
</evidence>
<keyword evidence="3 10" id="KW-1134">Transmembrane beta strand</keyword>
<dbReference type="PANTHER" id="PTHR30069:SF29">
    <property type="entry name" value="HEMOGLOBIN AND HEMOGLOBIN-HAPTOGLOBIN-BINDING PROTEIN 1-RELATED"/>
    <property type="match status" value="1"/>
</dbReference>
<evidence type="ECO:0000256" key="3">
    <source>
        <dbReference type="ARBA" id="ARBA00022452"/>
    </source>
</evidence>
<feature type="signal peptide" evidence="12">
    <location>
        <begin position="1"/>
        <end position="26"/>
    </location>
</feature>
<evidence type="ECO:0000256" key="1">
    <source>
        <dbReference type="ARBA" id="ARBA00004571"/>
    </source>
</evidence>
<dbReference type="InterPro" id="IPR036942">
    <property type="entry name" value="Beta-barrel_TonB_sf"/>
</dbReference>
<comment type="subcellular location">
    <subcellularLocation>
        <location evidence="1 10">Cell outer membrane</location>
        <topology evidence="1 10">Multi-pass membrane protein</topology>
    </subcellularLocation>
</comment>
<evidence type="ECO:0000256" key="6">
    <source>
        <dbReference type="ARBA" id="ARBA00023077"/>
    </source>
</evidence>
<dbReference type="InterPro" id="IPR023996">
    <property type="entry name" value="TonB-dep_OMP_SusC/RagA"/>
</dbReference>
<dbReference type="Gene3D" id="2.40.170.20">
    <property type="entry name" value="TonB-dependent receptor, beta-barrel domain"/>
    <property type="match status" value="1"/>
</dbReference>
<keyword evidence="6 11" id="KW-0798">TonB box</keyword>
<evidence type="ECO:0000256" key="5">
    <source>
        <dbReference type="ARBA" id="ARBA00022729"/>
    </source>
</evidence>
<keyword evidence="8" id="KW-0675">Receptor</keyword>
<evidence type="ECO:0000256" key="9">
    <source>
        <dbReference type="ARBA" id="ARBA00023237"/>
    </source>
</evidence>
<keyword evidence="4 10" id="KW-0812">Transmembrane</keyword>
<dbReference type="GO" id="GO:0009279">
    <property type="term" value="C:cell outer membrane"/>
    <property type="evidence" value="ECO:0007669"/>
    <property type="project" value="UniProtKB-SubCell"/>
</dbReference>
<accession>A0A127VCM3</accession>
<dbReference type="Gene3D" id="2.60.40.1120">
    <property type="entry name" value="Carboxypeptidase-like, regulatory domain"/>
    <property type="match status" value="1"/>
</dbReference>
<keyword evidence="5 12" id="KW-0732">Signal</keyword>
<keyword evidence="16" id="KW-1185">Reference proteome</keyword>
<dbReference type="NCBIfam" id="TIGR04057">
    <property type="entry name" value="SusC_RagA_signa"/>
    <property type="match status" value="1"/>
</dbReference>
<protein>
    <submittedName>
        <fullName evidence="15">Putative outer membrane protein</fullName>
    </submittedName>
</protein>
<keyword evidence="2 10" id="KW-0813">Transport</keyword>
<evidence type="ECO:0000256" key="12">
    <source>
        <dbReference type="SAM" id="SignalP"/>
    </source>
</evidence>
<evidence type="ECO:0000313" key="15">
    <source>
        <dbReference type="EMBL" id="AMP98967.1"/>
    </source>
</evidence>
<organism evidence="15 16">
    <name type="scientific">Pedobacter cryoconitis</name>
    <dbReference type="NCBI Taxonomy" id="188932"/>
    <lineage>
        <taxon>Bacteria</taxon>
        <taxon>Pseudomonadati</taxon>
        <taxon>Bacteroidota</taxon>
        <taxon>Sphingobacteriia</taxon>
        <taxon>Sphingobacteriales</taxon>
        <taxon>Sphingobacteriaceae</taxon>
        <taxon>Pedobacter</taxon>
    </lineage>
</organism>
<dbReference type="RefSeq" id="WP_068400186.1">
    <property type="nucleotide sequence ID" value="NZ_CP014504.1"/>
</dbReference>
<sequence length="1143" mass="125825" precursor="true">MNNTIRWLGCIAILLWLSLFISTANAQTSQMITFGATGITFKKAFNELEKLSGMTISYNNSQLDDQQKVNLPKAERTVAETLRLLLRNQSLTIKQTDAKNILLVNSVKGKLTGKVTDQNAEPVPGVSIKILETAQTIQSNNDGNYSINLDPGTYTIITKYISFEDTRTEKVKVTANHNTLLNLHLQESTNALNEVVVTALGIKREEKALGYSTKVLKTEQLTDAMSNNWTDALSGKVAGLNLIRSNGGPAGSNKIILRGESNLTGENDALIVVDGVVINHGSGRTTGSGSSAYLQGESPIDFGSGLNDINPDDIENVTVLKGPGAAALYGQRGANGAIIITTKSGKKRNGIGVTVNSNTAMETISRWPDYQYEYGQGNDGANFYSFGATEDGPSTRSTSSAWGPKFNGQSFFQYDPITKTAGKERTPWLPYKNSRKDFFQSGRTFTNSVTLDGGNDQTTFRLSLTNVDNKWIIPNTGYGRNTVALSATHKVNEKLQVATKVNYTNKFSDNLPSTGYNNQSIMYWNMFWLPSADAGWLKDYWAPGKENVAQSYPFSSYPDNPYLIAHEMLNKSNRNALTGNVQATYNFSKNLSLMIRSAMDFSYDARSQQRPFDTEKFKKGMFRTQNIFSQEISNDFLIHYNKDLNKDLKISVSAGGSMLKNTYNKDELRADSLTYPGIYSLANSAGVLTPKPYRGKYGINSFYGVATASYKDYLFIDVTGRNDWNSVLATAKSTDNVSFFYPSVNLSGILSEIFKLPKFISYAKLRASVAGVGSGQQTPYITSFTYDVADNFPGGLQNPTVLTNTNLKPLYTTSYEVGTDLRFLNNRLGINIALYKSDTKDQILKTTVDRSSGVSYAYVNAGKVRNKGIEVELNGTPIDQKDGFKWTVFGTFTANRNKIIALTDSLDNLILQSGPASRGAIVAKIGGSMGDLYGRGYKRSPDGQIVYNNGYPVIPDDQLYIGNTNPKWKASLGNQFRYKNFGMSFLVDAQYGAVGYSLTAAVLAEQGKTTNTLPGRYNGIIGKGVVQNPDGSYSPNTVIAQDMTTYYTTHYGRDNIEGATYSTDFIKLREARFDYTFKPKTLRRFGLQRATIGIYGRDLMTITKWPGFDPEFGTLNDGTINQGFELGQFPATRTFGINLNIGI</sequence>
<dbReference type="AlphaFoldDB" id="A0A127VCM3"/>
<dbReference type="InterPro" id="IPR023997">
    <property type="entry name" value="TonB-dep_OMP_SusC/RagA_CS"/>
</dbReference>
<feature type="domain" description="TonB-dependent receptor plug" evidence="14">
    <location>
        <begin position="209"/>
        <end position="337"/>
    </location>
</feature>
<dbReference type="InterPro" id="IPR012910">
    <property type="entry name" value="Plug_dom"/>
</dbReference>
<reference evidence="15 16" key="1">
    <citation type="submission" date="2016-03" db="EMBL/GenBank/DDBJ databases">
        <title>Complete genome sequence of Pedobacter cryoconitis PAMC 27485.</title>
        <authorList>
            <person name="Lee J."/>
            <person name="Kim O.-S."/>
        </authorList>
    </citation>
    <scope>NUCLEOTIDE SEQUENCE [LARGE SCALE GENOMIC DNA]</scope>
    <source>
        <strain evidence="15 16">PAMC 27485</strain>
    </source>
</reference>
<dbReference type="Pfam" id="PF07715">
    <property type="entry name" value="Plug"/>
    <property type="match status" value="1"/>
</dbReference>
<dbReference type="PATRIC" id="fig|188932.3.peg.2167"/>
<name>A0A127VCM3_9SPHI</name>
<evidence type="ECO:0000256" key="2">
    <source>
        <dbReference type="ARBA" id="ARBA00022448"/>
    </source>
</evidence>
<feature type="domain" description="TonB-dependent receptor-like beta-barrel" evidence="13">
    <location>
        <begin position="555"/>
        <end position="996"/>
    </location>
</feature>
<dbReference type="GO" id="GO:0044718">
    <property type="term" value="P:siderophore transmembrane transport"/>
    <property type="evidence" value="ECO:0007669"/>
    <property type="project" value="TreeGrafter"/>
</dbReference>
<dbReference type="Proteomes" id="UP000071561">
    <property type="component" value="Chromosome"/>
</dbReference>
<dbReference type="Pfam" id="PF00593">
    <property type="entry name" value="TonB_dep_Rec_b-barrel"/>
    <property type="match status" value="1"/>
</dbReference>
<dbReference type="EMBL" id="CP014504">
    <property type="protein sequence ID" value="AMP98967.1"/>
    <property type="molecule type" value="Genomic_DNA"/>
</dbReference>
<comment type="similarity">
    <text evidence="10 11">Belongs to the TonB-dependent receptor family.</text>
</comment>
<evidence type="ECO:0000256" key="11">
    <source>
        <dbReference type="RuleBase" id="RU003357"/>
    </source>
</evidence>
<dbReference type="InterPro" id="IPR037066">
    <property type="entry name" value="Plug_dom_sf"/>
</dbReference>
<dbReference type="GO" id="GO:0015344">
    <property type="term" value="F:siderophore uptake transmembrane transporter activity"/>
    <property type="evidence" value="ECO:0007669"/>
    <property type="project" value="TreeGrafter"/>
</dbReference>